<dbReference type="Proteomes" id="UP001181355">
    <property type="component" value="Chromosome"/>
</dbReference>
<name>A0ABY9RLY2_9BURK</name>
<keyword evidence="2" id="KW-1185">Reference proteome</keyword>
<organism evidence="1 2">
    <name type="scientific">Undibacterium cyanobacteriorum</name>
    <dbReference type="NCBI Taxonomy" id="3073561"/>
    <lineage>
        <taxon>Bacteria</taxon>
        <taxon>Pseudomonadati</taxon>
        <taxon>Pseudomonadota</taxon>
        <taxon>Betaproteobacteria</taxon>
        <taxon>Burkholderiales</taxon>
        <taxon>Oxalobacteraceae</taxon>
        <taxon>Undibacterium</taxon>
    </lineage>
</organism>
<accession>A0ABY9RLY2</accession>
<dbReference type="RefSeq" id="WP_309483306.1">
    <property type="nucleotide sequence ID" value="NZ_CP133720.1"/>
</dbReference>
<protein>
    <submittedName>
        <fullName evidence="1">Uncharacterized protein</fullName>
    </submittedName>
</protein>
<sequence>MSYDLFLKPRSGIMSAQQFNDYVESRRNYEMQGKQAWYRNPDTGVYFSIVWNEDTNEEAGDETNGYPLTFNINYFRPRYFIEEARIELNALVKHFDLIVSDPQTQGMGDGDYQEQKLITGWYHGNIFAFESILSEENPAQSIYHLPRETLNKFWQWNYKRHQLQTELGEKNFVAKVMLITVDDKITTAAVWPDGIPSTLPYVDYLFVPRKEYAPKKFFRRKEDSTLIPWKVAEPIFKKYGQARKDGAMSLQYEATPKDICKFIESLPPMSQVIKGAALDAVLDTDLVERFQKRSK</sequence>
<reference evidence="1" key="1">
    <citation type="submission" date="2023-09" db="EMBL/GenBank/DDBJ databases">
        <title>Undibacterium sp. 20NA77.5 isolated from freshwater.</title>
        <authorList>
            <person name="Le V."/>
            <person name="Ko S.-R."/>
            <person name="Ahn C.-Y."/>
            <person name="Oh H.-M."/>
        </authorList>
    </citation>
    <scope>NUCLEOTIDE SEQUENCE</scope>
    <source>
        <strain evidence="1">20NA77.5</strain>
    </source>
</reference>
<dbReference type="EMBL" id="CP133720">
    <property type="protein sequence ID" value="WMW81829.1"/>
    <property type="molecule type" value="Genomic_DNA"/>
</dbReference>
<gene>
    <name evidence="1" type="ORF">RF679_05980</name>
</gene>
<evidence type="ECO:0000313" key="2">
    <source>
        <dbReference type="Proteomes" id="UP001181355"/>
    </source>
</evidence>
<evidence type="ECO:0000313" key="1">
    <source>
        <dbReference type="EMBL" id="WMW81829.1"/>
    </source>
</evidence>
<proteinExistence type="predicted"/>